<feature type="domain" description="GST N-terminal" evidence="1">
    <location>
        <begin position="92"/>
        <end position="169"/>
    </location>
</feature>
<dbReference type="PROSITE" id="PS50404">
    <property type="entry name" value="GST_NTER"/>
    <property type="match status" value="2"/>
</dbReference>
<dbReference type="SFLD" id="SFLDS00019">
    <property type="entry name" value="Glutathione_Transferase_(cytos"/>
    <property type="match status" value="1"/>
</dbReference>
<reference evidence="3 4" key="1">
    <citation type="journal article" date="2017" name="Genome Biol. Evol.">
        <title>Phytophthora megakarya and P. palmivora, closely related causal agents of cacao black pod rot, underwent increases in genome sizes and gene numbers by different mechanisms.</title>
        <authorList>
            <person name="Ali S.S."/>
            <person name="Shao J."/>
            <person name="Lary D.J."/>
            <person name="Kronmiller B."/>
            <person name="Shen D."/>
            <person name="Strem M.D."/>
            <person name="Amoako-Attah I."/>
            <person name="Akrofi A.Y."/>
            <person name="Begoude B.A."/>
            <person name="Ten Hoopen G.M."/>
            <person name="Coulibaly K."/>
            <person name="Kebe B.I."/>
            <person name="Melnick R.L."/>
            <person name="Guiltinan M.J."/>
            <person name="Tyler B.M."/>
            <person name="Meinhardt L.W."/>
            <person name="Bailey B.A."/>
        </authorList>
    </citation>
    <scope>NUCLEOTIDE SEQUENCE [LARGE SCALE GENOMIC DNA]</scope>
    <source>
        <strain evidence="4">sbr112.9</strain>
    </source>
</reference>
<evidence type="ECO:0000313" key="4">
    <source>
        <dbReference type="Proteomes" id="UP000237271"/>
    </source>
</evidence>
<gene>
    <name evidence="3" type="ORF">PHPALM_16296</name>
</gene>
<dbReference type="Pfam" id="PF02798">
    <property type="entry name" value="GST_N"/>
    <property type="match status" value="2"/>
</dbReference>
<dbReference type="InterPro" id="IPR004045">
    <property type="entry name" value="Glutathione_S-Trfase_N"/>
</dbReference>
<feature type="non-terminal residue" evidence="3">
    <location>
        <position position="576"/>
    </location>
</feature>
<dbReference type="SUPFAM" id="SSF52833">
    <property type="entry name" value="Thioredoxin-like"/>
    <property type="match status" value="2"/>
</dbReference>
<dbReference type="AlphaFoldDB" id="A0A2P4XQ43"/>
<organism evidence="3 4">
    <name type="scientific">Phytophthora palmivora</name>
    <dbReference type="NCBI Taxonomy" id="4796"/>
    <lineage>
        <taxon>Eukaryota</taxon>
        <taxon>Sar</taxon>
        <taxon>Stramenopiles</taxon>
        <taxon>Oomycota</taxon>
        <taxon>Peronosporomycetes</taxon>
        <taxon>Peronosporales</taxon>
        <taxon>Peronosporaceae</taxon>
        <taxon>Phytophthora</taxon>
    </lineage>
</organism>
<name>A0A2P4XQ43_9STRA</name>
<comment type="caution">
    <text evidence="3">The sequence shown here is derived from an EMBL/GenBank/DDBJ whole genome shotgun (WGS) entry which is preliminary data.</text>
</comment>
<dbReference type="PANTHER" id="PTHR11571:SF252">
    <property type="entry name" value="GLUTATHIONE S-TRANSFERASE"/>
    <property type="match status" value="1"/>
</dbReference>
<dbReference type="PROSITE" id="PS50405">
    <property type="entry name" value="GST_CTER"/>
    <property type="match status" value="1"/>
</dbReference>
<proteinExistence type="predicted"/>
<dbReference type="FunFam" id="1.20.1050.10:FF:000030">
    <property type="entry name" value="Glutathione S-transferase S1"/>
    <property type="match status" value="1"/>
</dbReference>
<dbReference type="EMBL" id="NCKW01008807">
    <property type="protein sequence ID" value="POM67662.1"/>
    <property type="molecule type" value="Genomic_DNA"/>
</dbReference>
<dbReference type="InterPro" id="IPR004046">
    <property type="entry name" value="GST_C"/>
</dbReference>
<dbReference type="InterPro" id="IPR040079">
    <property type="entry name" value="Glutathione_S-Trfase"/>
</dbReference>
<dbReference type="InterPro" id="IPR010987">
    <property type="entry name" value="Glutathione-S-Trfase_C-like"/>
</dbReference>
<feature type="domain" description="GST N-terminal" evidence="1">
    <location>
        <begin position="471"/>
        <end position="548"/>
    </location>
</feature>
<accession>A0A2P4XQ43</accession>
<dbReference type="PANTHER" id="PTHR11571">
    <property type="entry name" value="GLUTATHIONE S-TRANSFERASE"/>
    <property type="match status" value="1"/>
</dbReference>
<dbReference type="InterPro" id="IPR036282">
    <property type="entry name" value="Glutathione-S-Trfase_C_sf"/>
</dbReference>
<dbReference type="OrthoDB" id="420389at2759"/>
<dbReference type="SFLD" id="SFLDG00363">
    <property type="entry name" value="AMPS_(cytGST):_Alpha-__Mu-__Pi"/>
    <property type="match status" value="1"/>
</dbReference>
<dbReference type="GO" id="GO:0006749">
    <property type="term" value="P:glutathione metabolic process"/>
    <property type="evidence" value="ECO:0007669"/>
    <property type="project" value="TreeGrafter"/>
</dbReference>
<evidence type="ECO:0000259" key="2">
    <source>
        <dbReference type="PROSITE" id="PS50405"/>
    </source>
</evidence>
<dbReference type="Proteomes" id="UP000237271">
    <property type="component" value="Unassembled WGS sequence"/>
</dbReference>
<dbReference type="Gene3D" id="1.20.1050.10">
    <property type="match status" value="1"/>
</dbReference>
<dbReference type="SUPFAM" id="SSF47616">
    <property type="entry name" value="GST C-terminal domain-like"/>
    <property type="match status" value="1"/>
</dbReference>
<dbReference type="CDD" id="cd03039">
    <property type="entry name" value="GST_N_Sigma_like"/>
    <property type="match status" value="2"/>
</dbReference>
<evidence type="ECO:0000313" key="3">
    <source>
        <dbReference type="EMBL" id="POM67662.1"/>
    </source>
</evidence>
<feature type="domain" description="GST C-terminal" evidence="2">
    <location>
        <begin position="172"/>
        <end position="322"/>
    </location>
</feature>
<dbReference type="InterPro" id="IPR036249">
    <property type="entry name" value="Thioredoxin-like_sf"/>
</dbReference>
<evidence type="ECO:0000259" key="1">
    <source>
        <dbReference type="PROSITE" id="PS50404"/>
    </source>
</evidence>
<protein>
    <submittedName>
        <fullName evidence="3">Glutathione S-transferase</fullName>
    </submittedName>
</protein>
<dbReference type="Pfam" id="PF14497">
    <property type="entry name" value="GST_C_3"/>
    <property type="match status" value="1"/>
</dbReference>
<keyword evidence="4" id="KW-1185">Reference proteome</keyword>
<dbReference type="FunFam" id="3.40.30.10:FF:000608">
    <property type="entry name" value="Glutathione S-Transferase"/>
    <property type="match status" value="1"/>
</dbReference>
<dbReference type="InterPro" id="IPR050213">
    <property type="entry name" value="GST_superfamily"/>
</dbReference>
<dbReference type="GO" id="GO:0004364">
    <property type="term" value="F:glutathione transferase activity"/>
    <property type="evidence" value="ECO:0007669"/>
    <property type="project" value="TreeGrafter"/>
</dbReference>
<dbReference type="CDD" id="cd03192">
    <property type="entry name" value="GST_C_Sigma_like"/>
    <property type="match status" value="1"/>
</dbReference>
<dbReference type="SFLD" id="SFLDG01205">
    <property type="entry name" value="AMPS.1"/>
    <property type="match status" value="1"/>
</dbReference>
<dbReference type="Gene3D" id="3.40.30.10">
    <property type="entry name" value="Glutaredoxin"/>
    <property type="match status" value="1"/>
</dbReference>
<dbReference type="Gene3D" id="1.20.1050.130">
    <property type="match status" value="1"/>
</dbReference>
<sequence>MREELATVTIPRYITLLEARLEKMQQLPIFQSDTVFVHEIALYTWVKMIKQGLLDHVPATLLDDYKFHNATFEKVAANQRVKEWYSLQHDLPKLKLTYFPIPGRAEPIRLAFFIGGIEFEDERLSFEEYEKVKSELPFNQLPILEVNGEPISQSLAILRYAGSLAGLYPTTDMLESFHVDEIFVLIDEMYNKPEWRATVRERDPEKQKKMRENLPKEIIPKTLEFLEKRVAAFNGSFATGTHLTVADLAIYALILSLKAGRPGIPTNITDPYKNLLCVFDQVKAHPKVVECTVPIRLIALEGLHPVRLALSVGDVNFEDKPLSPTDIGQSALQVDGESFTHSDAMLRCAGRLSGSYPATSPIMALQIDEIIHVLSEVQAKMNYPKLETSIIVHYASLLEARLQRLRSVPIFKLYDDKVLIHEIALYCWTKTIRGMGFDGIIDKHKCIVQAETKMDNQLRGKQLTQQSRKYPKLKLTYFPFPGRAEPIRLALFIAGIPFEDERIGVDELNRRRSKLPFNQLPVLEIDGDVVSQALGILRYVGTLGGLYSSSDIKEALRIDEVFSLFDAFYTSYAWNA</sequence>